<name>A0A3D9BZ09_9RHOB</name>
<dbReference type="InterPro" id="IPR006260">
    <property type="entry name" value="TonB/TolA_C"/>
</dbReference>
<dbReference type="AlphaFoldDB" id="A0A3D9BZ09"/>
<dbReference type="GO" id="GO:0016020">
    <property type="term" value="C:membrane"/>
    <property type="evidence" value="ECO:0007669"/>
    <property type="project" value="UniProtKB-SubCell"/>
</dbReference>
<proteinExistence type="predicted"/>
<evidence type="ECO:0000259" key="6">
    <source>
        <dbReference type="PROSITE" id="PS52015"/>
    </source>
</evidence>
<keyword evidence="2" id="KW-0812">Transmembrane</keyword>
<gene>
    <name evidence="7" type="ORF">DRV84_03490</name>
</gene>
<dbReference type="SUPFAM" id="SSF74653">
    <property type="entry name" value="TolA/TonB C-terminal domain"/>
    <property type="match status" value="1"/>
</dbReference>
<evidence type="ECO:0000256" key="4">
    <source>
        <dbReference type="ARBA" id="ARBA00023136"/>
    </source>
</evidence>
<comment type="caution">
    <text evidence="7">The sequence shown here is derived from an EMBL/GenBank/DDBJ whole genome shotgun (WGS) entry which is preliminary data.</text>
</comment>
<evidence type="ECO:0000256" key="3">
    <source>
        <dbReference type="ARBA" id="ARBA00022989"/>
    </source>
</evidence>
<evidence type="ECO:0000313" key="8">
    <source>
        <dbReference type="Proteomes" id="UP000257131"/>
    </source>
</evidence>
<sequence length="141" mass="15007">APRPDGIRPAPRATASVAARQGVQERREARQAETAGDRGGPEALGPGARQRLMAAWGGRIVASLERAKRYPRGMRGGGVVRLRLTVSHSGELAGVRVARSSGYDRLDRAAVEAARRARLPEAPEAMPAGAYPFTLAMRFAP</sequence>
<dbReference type="InterPro" id="IPR037682">
    <property type="entry name" value="TonB_C"/>
</dbReference>
<feature type="domain" description="TonB C-terminal" evidence="6">
    <location>
        <begin position="52"/>
        <end position="141"/>
    </location>
</feature>
<dbReference type="PROSITE" id="PS52015">
    <property type="entry name" value="TONB_CTD"/>
    <property type="match status" value="1"/>
</dbReference>
<keyword evidence="3" id="KW-1133">Transmembrane helix</keyword>
<protein>
    <submittedName>
        <fullName evidence="7">TonB family protein</fullName>
    </submittedName>
</protein>
<feature type="non-terminal residue" evidence="7">
    <location>
        <position position="1"/>
    </location>
</feature>
<dbReference type="Gene3D" id="3.30.1150.10">
    <property type="match status" value="1"/>
</dbReference>
<reference evidence="7 8" key="1">
    <citation type="journal article" date="2017" name="Int. J. Syst. Evol. Microbiol.">
        <title>Rhodosalinus sediminis gen. nov., sp. nov., isolated from marine saltern.</title>
        <authorList>
            <person name="Guo L.Y."/>
            <person name="Ling S.K."/>
            <person name="Li C.M."/>
            <person name="Chen G.J."/>
            <person name="Du Z.J."/>
        </authorList>
    </citation>
    <scope>NUCLEOTIDE SEQUENCE [LARGE SCALE GENOMIC DNA]</scope>
    <source>
        <strain evidence="7 8">WDN1C137</strain>
    </source>
</reference>
<dbReference type="NCBIfam" id="TIGR01352">
    <property type="entry name" value="tonB_Cterm"/>
    <property type="match status" value="1"/>
</dbReference>
<feature type="region of interest" description="Disordered" evidence="5">
    <location>
        <begin position="1"/>
        <end position="47"/>
    </location>
</feature>
<dbReference type="EMBL" id="QOHR01000002">
    <property type="protein sequence ID" value="REC58632.1"/>
    <property type="molecule type" value="Genomic_DNA"/>
</dbReference>
<evidence type="ECO:0000256" key="1">
    <source>
        <dbReference type="ARBA" id="ARBA00004167"/>
    </source>
</evidence>
<dbReference type="OrthoDB" id="7722272at2"/>
<evidence type="ECO:0000256" key="5">
    <source>
        <dbReference type="SAM" id="MobiDB-lite"/>
    </source>
</evidence>
<comment type="subcellular location">
    <subcellularLocation>
        <location evidence="1">Membrane</location>
        <topology evidence="1">Single-pass membrane protein</topology>
    </subcellularLocation>
</comment>
<evidence type="ECO:0000313" key="7">
    <source>
        <dbReference type="EMBL" id="REC58632.1"/>
    </source>
</evidence>
<dbReference type="Proteomes" id="UP000257131">
    <property type="component" value="Unassembled WGS sequence"/>
</dbReference>
<dbReference type="Pfam" id="PF03544">
    <property type="entry name" value="TonB_C"/>
    <property type="match status" value="1"/>
</dbReference>
<dbReference type="RefSeq" id="WP_115978462.1">
    <property type="nucleotide sequence ID" value="NZ_QOHR01000002.1"/>
</dbReference>
<evidence type="ECO:0000256" key="2">
    <source>
        <dbReference type="ARBA" id="ARBA00022692"/>
    </source>
</evidence>
<keyword evidence="8" id="KW-1185">Reference proteome</keyword>
<accession>A0A3D9BZ09</accession>
<organism evidence="7 8">
    <name type="scientific">Rhodosalinus sediminis</name>
    <dbReference type="NCBI Taxonomy" id="1940533"/>
    <lineage>
        <taxon>Bacteria</taxon>
        <taxon>Pseudomonadati</taxon>
        <taxon>Pseudomonadota</taxon>
        <taxon>Alphaproteobacteria</taxon>
        <taxon>Rhodobacterales</taxon>
        <taxon>Paracoccaceae</taxon>
        <taxon>Rhodosalinus</taxon>
    </lineage>
</organism>
<keyword evidence="4" id="KW-0472">Membrane</keyword>
<feature type="compositionally biased region" description="Basic and acidic residues" evidence="5">
    <location>
        <begin position="23"/>
        <end position="40"/>
    </location>
</feature>
<dbReference type="GO" id="GO:0055085">
    <property type="term" value="P:transmembrane transport"/>
    <property type="evidence" value="ECO:0007669"/>
    <property type="project" value="InterPro"/>
</dbReference>